<evidence type="ECO:0000256" key="2">
    <source>
        <dbReference type="ARBA" id="ARBA00022833"/>
    </source>
</evidence>
<reference evidence="9" key="1">
    <citation type="submission" date="2025-08" db="UniProtKB">
        <authorList>
            <consortium name="RefSeq"/>
        </authorList>
    </citation>
    <scope>IDENTIFICATION</scope>
    <source>
        <tissue evidence="9">Gonad</tissue>
    </source>
</reference>
<dbReference type="KEGG" id="bbel:109473193"/>
<dbReference type="PROSITE" id="PS50809">
    <property type="entry name" value="DM_2"/>
    <property type="match status" value="1"/>
</dbReference>
<comment type="subcellular location">
    <subcellularLocation>
        <location evidence="5">Nucleus</location>
    </subcellularLocation>
</comment>
<dbReference type="GO" id="GO:0043565">
    <property type="term" value="F:sequence-specific DNA binding"/>
    <property type="evidence" value="ECO:0007669"/>
    <property type="project" value="InterPro"/>
</dbReference>
<dbReference type="PROSITE" id="PS40000">
    <property type="entry name" value="DM_1"/>
    <property type="match status" value="1"/>
</dbReference>
<keyword evidence="3 5" id="KW-0238">DNA-binding</keyword>
<evidence type="ECO:0000256" key="3">
    <source>
        <dbReference type="ARBA" id="ARBA00023125"/>
    </source>
</evidence>
<keyword evidence="1 5" id="KW-0479">Metal-binding</keyword>
<feature type="compositionally biased region" description="Pro residues" evidence="6">
    <location>
        <begin position="339"/>
        <end position="362"/>
    </location>
</feature>
<protein>
    <submittedName>
        <fullName evidence="9">Doublesex- and mab-3-related transcription factor A2-like</fullName>
    </submittedName>
</protein>
<feature type="region of interest" description="Disordered" evidence="6">
    <location>
        <begin position="167"/>
        <end position="203"/>
    </location>
</feature>
<keyword evidence="4 5" id="KW-0539">Nucleus</keyword>
<evidence type="ECO:0000256" key="4">
    <source>
        <dbReference type="ARBA" id="ARBA00023242"/>
    </source>
</evidence>
<evidence type="ECO:0000313" key="8">
    <source>
        <dbReference type="Proteomes" id="UP000515135"/>
    </source>
</evidence>
<evidence type="ECO:0000313" key="9">
    <source>
        <dbReference type="RefSeq" id="XP_019628633.1"/>
    </source>
</evidence>
<dbReference type="GO" id="GO:0006355">
    <property type="term" value="P:regulation of DNA-templated transcription"/>
    <property type="evidence" value="ECO:0007669"/>
    <property type="project" value="InterPro"/>
</dbReference>
<feature type="region of interest" description="Disordered" evidence="6">
    <location>
        <begin position="307"/>
        <end position="378"/>
    </location>
</feature>
<dbReference type="Gene3D" id="4.10.1040.10">
    <property type="entry name" value="DM DNA-binding domain"/>
    <property type="match status" value="1"/>
</dbReference>
<evidence type="ECO:0000256" key="6">
    <source>
        <dbReference type="SAM" id="MobiDB-lite"/>
    </source>
</evidence>
<gene>
    <name evidence="9" type="primary">LOC109473193</name>
</gene>
<dbReference type="OrthoDB" id="10070003at2759"/>
<name>A0A6P4YWB3_BRABE</name>
<feature type="domain" description="DM" evidence="7">
    <location>
        <begin position="9"/>
        <end position="58"/>
    </location>
</feature>
<dbReference type="SUPFAM" id="SSF82927">
    <property type="entry name" value="Cysteine-rich DNA binding domain, (DM domain)"/>
    <property type="match status" value="1"/>
</dbReference>
<evidence type="ECO:0000256" key="5">
    <source>
        <dbReference type="PROSITE-ProRule" id="PRU00070"/>
    </source>
</evidence>
<dbReference type="GO" id="GO:0046872">
    <property type="term" value="F:metal ion binding"/>
    <property type="evidence" value="ECO:0007669"/>
    <property type="project" value="UniProtKB-KW"/>
</dbReference>
<dbReference type="SMART" id="SM00301">
    <property type="entry name" value="DM"/>
    <property type="match status" value="1"/>
</dbReference>
<dbReference type="InterPro" id="IPR036407">
    <property type="entry name" value="DM_DNA-bd_sf"/>
</dbReference>
<feature type="DNA-binding region" description="DM" evidence="5">
    <location>
        <begin position="9"/>
        <end position="58"/>
    </location>
</feature>
<dbReference type="RefSeq" id="XP_019628633.1">
    <property type="nucleotide sequence ID" value="XM_019773074.1"/>
</dbReference>
<evidence type="ECO:0000259" key="7">
    <source>
        <dbReference type="PROSITE" id="PS50809"/>
    </source>
</evidence>
<dbReference type="GeneID" id="109473193"/>
<evidence type="ECO:0000256" key="1">
    <source>
        <dbReference type="ARBA" id="ARBA00022723"/>
    </source>
</evidence>
<dbReference type="GO" id="GO:0005634">
    <property type="term" value="C:nucleus"/>
    <property type="evidence" value="ECO:0007669"/>
    <property type="project" value="UniProtKB-SubCell"/>
</dbReference>
<proteinExistence type="predicted"/>
<organism evidence="8 9">
    <name type="scientific">Branchiostoma belcheri</name>
    <name type="common">Amphioxus</name>
    <dbReference type="NCBI Taxonomy" id="7741"/>
    <lineage>
        <taxon>Eukaryota</taxon>
        <taxon>Metazoa</taxon>
        <taxon>Chordata</taxon>
        <taxon>Cephalochordata</taxon>
        <taxon>Leptocardii</taxon>
        <taxon>Amphioxiformes</taxon>
        <taxon>Branchiostomatidae</taxon>
        <taxon>Branchiostoma</taxon>
    </lineage>
</organism>
<dbReference type="Proteomes" id="UP000515135">
    <property type="component" value="Unplaced"/>
</dbReference>
<accession>A0A6P4YWB3</accession>
<dbReference type="Pfam" id="PF00751">
    <property type="entry name" value="DM"/>
    <property type="match status" value="1"/>
</dbReference>
<keyword evidence="2 5" id="KW-0862">Zinc</keyword>
<dbReference type="AlphaFoldDB" id="A0A6P4YWB3"/>
<sequence>MEQRAEYTCKKCRGHGQIVPLKGHKKACPWQQCKCSRCLQVEVYRHQHAHDQDIQVRGATSSSQGLRAEEVIGVANLIKKGEEDSTSDRTKSAELNRKLEARGIRNKELYSALNRSMEQYSAERPNTHPALHLRKAITEYQEQRDRSSGEGKGRKYSYTTTTMWDSYSSSPAVPSLTANSSQAKKQVKEPQEPTPGCSRQSDIDEDIEKMREIVPEAEVTLGLSVLQDIRASCRDAEDAIEMLLALMRSSTKTPSPSHRVLPCRQAKLAELFPNVSPGLLKAISDRSEDTPAAVETVINVFASPKSIGQTPYATHRGKKRRRFLCFTPDKHGPRTRTPETPPQPTTPETPPQPTTPETPPQPTTSVKYVPGPRTPNLKPDNECAQMLNFNRDINSAKQAVEGAELASGGATYYIKGPRKTPVKKEDHSMYTVWALLRLPKQVLRGMRK</sequence>
<keyword evidence="8" id="KW-1185">Reference proteome</keyword>
<feature type="compositionally biased region" description="Polar residues" evidence="6">
    <location>
        <begin position="167"/>
        <end position="184"/>
    </location>
</feature>
<dbReference type="InterPro" id="IPR001275">
    <property type="entry name" value="DM_DNA-bd"/>
</dbReference>